<organism evidence="2 3">
    <name type="scientific">Zwartia hollandica</name>
    <dbReference type="NCBI Taxonomy" id="324606"/>
    <lineage>
        <taxon>Bacteria</taxon>
        <taxon>Pseudomonadati</taxon>
        <taxon>Pseudomonadota</taxon>
        <taxon>Betaproteobacteria</taxon>
        <taxon>Burkholderiales</taxon>
        <taxon>Alcaligenaceae</taxon>
        <taxon>Zwartia</taxon>
    </lineage>
</organism>
<proteinExistence type="predicted"/>
<dbReference type="AlphaFoldDB" id="A0A953T5L8"/>
<evidence type="ECO:0000313" key="3">
    <source>
        <dbReference type="Proteomes" id="UP000739565"/>
    </source>
</evidence>
<keyword evidence="1" id="KW-0732">Signal</keyword>
<dbReference type="RefSeq" id="WP_259662139.1">
    <property type="nucleotide sequence ID" value="NZ_JAHXRI010000010.1"/>
</dbReference>
<name>A0A953T5L8_9BURK</name>
<dbReference type="Pfam" id="PF04314">
    <property type="entry name" value="PCuAC"/>
    <property type="match status" value="1"/>
</dbReference>
<dbReference type="Proteomes" id="UP000739565">
    <property type="component" value="Unassembled WGS sequence"/>
</dbReference>
<dbReference type="SUPFAM" id="SSF110087">
    <property type="entry name" value="DR1885-like metal-binding protein"/>
    <property type="match status" value="1"/>
</dbReference>
<dbReference type="InterPro" id="IPR058248">
    <property type="entry name" value="Lxx211020-like"/>
</dbReference>
<dbReference type="InterPro" id="IPR007410">
    <property type="entry name" value="LpqE-like"/>
</dbReference>
<protein>
    <submittedName>
        <fullName evidence="2">Copper chaperone PCu(A)C</fullName>
    </submittedName>
</protein>
<accession>A0A953T5L8</accession>
<gene>
    <name evidence="2" type="ORF">KZZ10_13985</name>
</gene>
<sequence length="164" mass="18605">MRLRRFFVSLGCLCSCFFFLGAAYAHGNKVGALVIDHPYAVENPEKLGEYAVYFKELKNTGTTPDLLQKADTAVATESVFRTETHSVDHEITWVDVKSIQVAPGQSIVFRHDAEEGYQVLLRQLKRPLKVGDRFDMTLTFEKAGKVKVVVWVQRPRPGEKTHKH</sequence>
<comment type="caution">
    <text evidence="2">The sequence shown here is derived from an EMBL/GenBank/DDBJ whole genome shotgun (WGS) entry which is preliminary data.</text>
</comment>
<keyword evidence="3" id="KW-1185">Reference proteome</keyword>
<dbReference type="PANTHER" id="PTHR36302:SF1">
    <property type="entry name" value="COPPER CHAPERONE PCU(A)C"/>
    <property type="match status" value="1"/>
</dbReference>
<dbReference type="Gene3D" id="2.60.40.1890">
    <property type="entry name" value="PCu(A)C copper chaperone"/>
    <property type="match status" value="1"/>
</dbReference>
<dbReference type="EMBL" id="JAHXRI010000010">
    <property type="protein sequence ID" value="MBZ1351756.1"/>
    <property type="molecule type" value="Genomic_DNA"/>
</dbReference>
<feature type="signal peptide" evidence="1">
    <location>
        <begin position="1"/>
        <end position="25"/>
    </location>
</feature>
<dbReference type="PANTHER" id="PTHR36302">
    <property type="entry name" value="BLR7088 PROTEIN"/>
    <property type="match status" value="1"/>
</dbReference>
<evidence type="ECO:0000256" key="1">
    <source>
        <dbReference type="SAM" id="SignalP"/>
    </source>
</evidence>
<dbReference type="InterPro" id="IPR036182">
    <property type="entry name" value="PCuAC_sf"/>
</dbReference>
<reference evidence="2" key="1">
    <citation type="submission" date="2021-07" db="EMBL/GenBank/DDBJ databases">
        <title>New genus and species of the family Alcaligenaceae.</title>
        <authorList>
            <person name="Hahn M.W."/>
        </authorList>
    </citation>
    <scope>NUCLEOTIDE SEQUENCE</scope>
    <source>
        <strain evidence="2">LF4-65</strain>
    </source>
</reference>
<evidence type="ECO:0000313" key="2">
    <source>
        <dbReference type="EMBL" id="MBZ1351756.1"/>
    </source>
</evidence>
<feature type="chain" id="PRO_5037189555" evidence="1">
    <location>
        <begin position="26"/>
        <end position="164"/>
    </location>
</feature>